<dbReference type="Proteomes" id="UP000640335">
    <property type="component" value="Unassembled WGS sequence"/>
</dbReference>
<evidence type="ECO:0000313" key="1">
    <source>
        <dbReference type="EMBL" id="MBD7914526.1"/>
    </source>
</evidence>
<evidence type="ECO:0000313" key="2">
    <source>
        <dbReference type="Proteomes" id="UP000640335"/>
    </source>
</evidence>
<keyword evidence="2" id="KW-1185">Reference proteome</keyword>
<comment type="caution">
    <text evidence="1">The sequence shown here is derived from an EMBL/GenBank/DDBJ whole genome shotgun (WGS) entry which is preliminary data.</text>
</comment>
<organism evidence="1 2">
    <name type="scientific">Clostridium gallinarum</name>
    <dbReference type="NCBI Taxonomy" id="2762246"/>
    <lineage>
        <taxon>Bacteria</taxon>
        <taxon>Bacillati</taxon>
        <taxon>Bacillota</taxon>
        <taxon>Clostridia</taxon>
        <taxon>Eubacteriales</taxon>
        <taxon>Clostridiaceae</taxon>
        <taxon>Clostridium</taxon>
    </lineage>
</organism>
<dbReference type="EMBL" id="JACSQZ010000012">
    <property type="protein sequence ID" value="MBD7914526.1"/>
    <property type="molecule type" value="Genomic_DNA"/>
</dbReference>
<proteinExistence type="predicted"/>
<evidence type="ECO:0008006" key="3">
    <source>
        <dbReference type="Google" id="ProtNLM"/>
    </source>
</evidence>
<name>A0ABR8Q274_9CLOT</name>
<gene>
    <name evidence="1" type="ORF">H9660_05155</name>
</gene>
<sequence>MHFCKVCGTSYGIELHHRVYRSQCKQLEDCKLNHAYLCNIHHRDHRVGVHFNKKLDREIKLEFQGWLEILWNKPYLTREEIKEVLEIKDKTLESLLKPLNLHNGKYVKEEVIRRCMGGKLII</sequence>
<protein>
    <recommendedName>
        <fullName evidence="3">HNH endonuclease</fullName>
    </recommendedName>
</protein>
<accession>A0ABR8Q274</accession>
<reference evidence="1 2" key="1">
    <citation type="submission" date="2020-08" db="EMBL/GenBank/DDBJ databases">
        <title>A Genomic Blueprint of the Chicken Gut Microbiome.</title>
        <authorList>
            <person name="Gilroy R."/>
            <person name="Ravi A."/>
            <person name="Getino M."/>
            <person name="Pursley I."/>
            <person name="Horton D.L."/>
            <person name="Alikhan N.-F."/>
            <person name="Baker D."/>
            <person name="Gharbi K."/>
            <person name="Hall N."/>
            <person name="Watson M."/>
            <person name="Adriaenssens E.M."/>
            <person name="Foster-Nyarko E."/>
            <person name="Jarju S."/>
            <person name="Secka A."/>
            <person name="Antonio M."/>
            <person name="Oren A."/>
            <person name="Chaudhuri R."/>
            <person name="La Ragione R.M."/>
            <person name="Hildebrand F."/>
            <person name="Pallen M.J."/>
        </authorList>
    </citation>
    <scope>NUCLEOTIDE SEQUENCE [LARGE SCALE GENOMIC DNA]</scope>
    <source>
        <strain evidence="1 2">Sa3CUN1</strain>
    </source>
</reference>